<comment type="caution">
    <text evidence="1">The sequence shown here is derived from an EMBL/GenBank/DDBJ whole genome shotgun (WGS) entry which is preliminary data.</text>
</comment>
<reference evidence="1" key="1">
    <citation type="submission" date="2021-03" db="EMBL/GenBank/DDBJ databases">
        <title>Draft genome sequence of rust myrtle Austropuccinia psidii MF-1, a brazilian biotype.</title>
        <authorList>
            <person name="Quecine M.C."/>
            <person name="Pachon D.M.R."/>
            <person name="Bonatelli M.L."/>
            <person name="Correr F.H."/>
            <person name="Franceschini L.M."/>
            <person name="Leite T.F."/>
            <person name="Margarido G.R.A."/>
            <person name="Almeida C.A."/>
            <person name="Ferrarezi J.A."/>
            <person name="Labate C.A."/>
        </authorList>
    </citation>
    <scope>NUCLEOTIDE SEQUENCE</scope>
    <source>
        <strain evidence="1">MF-1</strain>
    </source>
</reference>
<sequence>MKRWRIDPFSTEDYISSMEDNMTRTKIGRAWNQVPILSRPNGRGAQKDLPVRKIEKPHPKLQKCGSKSHLANYLPKKRINKIQVFEKVEPLKE</sequence>
<dbReference type="Proteomes" id="UP000765509">
    <property type="component" value="Unassembled WGS sequence"/>
</dbReference>
<organism evidence="1 2">
    <name type="scientific">Austropuccinia psidii MF-1</name>
    <dbReference type="NCBI Taxonomy" id="1389203"/>
    <lineage>
        <taxon>Eukaryota</taxon>
        <taxon>Fungi</taxon>
        <taxon>Dikarya</taxon>
        <taxon>Basidiomycota</taxon>
        <taxon>Pucciniomycotina</taxon>
        <taxon>Pucciniomycetes</taxon>
        <taxon>Pucciniales</taxon>
        <taxon>Sphaerophragmiaceae</taxon>
        <taxon>Austropuccinia</taxon>
    </lineage>
</organism>
<dbReference type="EMBL" id="AVOT02006912">
    <property type="protein sequence ID" value="MBW0482745.1"/>
    <property type="molecule type" value="Genomic_DNA"/>
</dbReference>
<name>A0A9Q3CHF1_9BASI</name>
<dbReference type="AlphaFoldDB" id="A0A9Q3CHF1"/>
<proteinExistence type="predicted"/>
<protein>
    <submittedName>
        <fullName evidence="1">Uncharacterized protein</fullName>
    </submittedName>
</protein>
<evidence type="ECO:0000313" key="1">
    <source>
        <dbReference type="EMBL" id="MBW0482745.1"/>
    </source>
</evidence>
<gene>
    <name evidence="1" type="ORF">O181_022460</name>
</gene>
<keyword evidence="2" id="KW-1185">Reference proteome</keyword>
<accession>A0A9Q3CHF1</accession>
<dbReference type="OrthoDB" id="2507294at2759"/>
<evidence type="ECO:0000313" key="2">
    <source>
        <dbReference type="Proteomes" id="UP000765509"/>
    </source>
</evidence>